<evidence type="ECO:0000313" key="2">
    <source>
        <dbReference type="EMBL" id="WAL59458.1"/>
    </source>
</evidence>
<protein>
    <submittedName>
        <fullName evidence="2">Uncharacterized protein</fullName>
    </submittedName>
</protein>
<keyword evidence="1" id="KW-0812">Transmembrane</keyword>
<gene>
    <name evidence="2" type="ORF">OXH18_20130</name>
</gene>
<dbReference type="Proteomes" id="UP001163152">
    <property type="component" value="Chromosome"/>
</dbReference>
<reference evidence="2" key="1">
    <citation type="submission" date="2022-12" db="EMBL/GenBank/DDBJ databases">
        <title>Polyphasic identification of a Novel Hot-Spring Cyanobacterium Ocullathermofonsia sinensis gen nov. sp. nov. and Genomic Insights on its Adaptations to the Thermal Habitat.</title>
        <authorList>
            <person name="Daroch M."/>
            <person name="Tang J."/>
            <person name="Jiang Y."/>
        </authorList>
    </citation>
    <scope>NUCLEOTIDE SEQUENCE</scope>
    <source>
        <strain evidence="2">PKUAC-SCTA174</strain>
    </source>
</reference>
<dbReference type="AlphaFoldDB" id="A0A9E8ZAB8"/>
<keyword evidence="1" id="KW-1133">Transmembrane helix</keyword>
<evidence type="ECO:0000313" key="3">
    <source>
        <dbReference type="Proteomes" id="UP001163152"/>
    </source>
</evidence>
<feature type="transmembrane region" description="Helical" evidence="1">
    <location>
        <begin position="20"/>
        <end position="39"/>
    </location>
</feature>
<evidence type="ECO:0000256" key="1">
    <source>
        <dbReference type="SAM" id="Phobius"/>
    </source>
</evidence>
<name>A0A9E8ZAB8_9CYAN</name>
<keyword evidence="3" id="KW-1185">Reference proteome</keyword>
<accession>A0A9E8ZAB8</accession>
<dbReference type="RefSeq" id="WP_268609253.1">
    <property type="nucleotide sequence ID" value="NZ_CP113797.1"/>
</dbReference>
<dbReference type="KEGG" id="tsin:OXH18_20130"/>
<proteinExistence type="predicted"/>
<dbReference type="EMBL" id="CP113797">
    <property type="protein sequence ID" value="WAL59458.1"/>
    <property type="molecule type" value="Genomic_DNA"/>
</dbReference>
<keyword evidence="1" id="KW-0472">Membrane</keyword>
<organism evidence="2 3">
    <name type="scientific">Thermocoleostomius sinensis A174</name>
    <dbReference type="NCBI Taxonomy" id="2016057"/>
    <lineage>
        <taxon>Bacteria</taxon>
        <taxon>Bacillati</taxon>
        <taxon>Cyanobacteriota</taxon>
        <taxon>Cyanophyceae</taxon>
        <taxon>Oculatellales</taxon>
        <taxon>Oculatellaceae</taxon>
        <taxon>Thermocoleostomius</taxon>
    </lineage>
</organism>
<sequence>MVKFRPYFEQQYPRRERCIAILALVNLLLVFFDLSYLNLRNVYLQVVPALTRLYDPVKGIQPHPQTDRYLQQKVLLGSQDDTESTPVE</sequence>